<dbReference type="GO" id="GO:0003729">
    <property type="term" value="F:mRNA binding"/>
    <property type="evidence" value="ECO:0007669"/>
    <property type="project" value="TreeGrafter"/>
</dbReference>
<feature type="region of interest" description="Disordered" evidence="3">
    <location>
        <begin position="1"/>
        <end position="22"/>
    </location>
</feature>
<dbReference type="InterPro" id="IPR055256">
    <property type="entry name" value="KH_1_KHDC4/BBP-like"/>
</dbReference>
<comment type="caution">
    <text evidence="5">The sequence shown here is derived from an EMBL/GenBank/DDBJ whole genome shotgun (WGS) entry which is preliminary data.</text>
</comment>
<dbReference type="STRING" id="1611254.A0A2G5UCY9"/>
<evidence type="ECO:0000256" key="1">
    <source>
        <dbReference type="ARBA" id="ARBA00022884"/>
    </source>
</evidence>
<name>A0A2G5UCY9_9PELO</name>
<dbReference type="SUPFAM" id="SSF54791">
    <property type="entry name" value="Eukaryotic type KH-domain (KH-domain type I)"/>
    <property type="match status" value="1"/>
</dbReference>
<evidence type="ECO:0000313" key="6">
    <source>
        <dbReference type="Proteomes" id="UP000230233"/>
    </source>
</evidence>
<dbReference type="SMART" id="SM00322">
    <property type="entry name" value="KH"/>
    <property type="match status" value="1"/>
</dbReference>
<dbReference type="Proteomes" id="UP000230233">
    <property type="component" value="Chromosome IV"/>
</dbReference>
<dbReference type="OrthoDB" id="6777263at2759"/>
<keyword evidence="6" id="KW-1185">Reference proteome</keyword>
<dbReference type="PANTHER" id="PTHR11208">
    <property type="entry name" value="RNA-BINDING PROTEIN RELATED"/>
    <property type="match status" value="1"/>
</dbReference>
<proteinExistence type="predicted"/>
<feature type="domain" description="K Homology" evidence="4">
    <location>
        <begin position="83"/>
        <end position="197"/>
    </location>
</feature>
<dbReference type="InterPro" id="IPR036612">
    <property type="entry name" value="KH_dom_type_1_sf"/>
</dbReference>
<evidence type="ECO:0000259" key="4">
    <source>
        <dbReference type="SMART" id="SM00322"/>
    </source>
</evidence>
<dbReference type="PROSITE" id="PS50084">
    <property type="entry name" value="KH_TYPE_1"/>
    <property type="match status" value="1"/>
</dbReference>
<gene>
    <name evidence="5" type="primary">Cni-Y69A2AR.32</name>
    <name evidence="5" type="synonym">Cnig_chr_IV.g16049</name>
    <name evidence="5" type="ORF">B9Z55_016049</name>
</gene>
<dbReference type="InterPro" id="IPR045071">
    <property type="entry name" value="BBP-like"/>
</dbReference>
<organism evidence="5 6">
    <name type="scientific">Caenorhabditis nigoni</name>
    <dbReference type="NCBI Taxonomy" id="1611254"/>
    <lineage>
        <taxon>Eukaryota</taxon>
        <taxon>Metazoa</taxon>
        <taxon>Ecdysozoa</taxon>
        <taxon>Nematoda</taxon>
        <taxon>Chromadorea</taxon>
        <taxon>Rhabditida</taxon>
        <taxon>Rhabditina</taxon>
        <taxon>Rhabditomorpha</taxon>
        <taxon>Rhabditoidea</taxon>
        <taxon>Rhabditidae</taxon>
        <taxon>Peloderinae</taxon>
        <taxon>Caenorhabditis</taxon>
    </lineage>
</organism>
<keyword evidence="1 2" id="KW-0694">RNA-binding</keyword>
<protein>
    <recommendedName>
        <fullName evidence="4">K Homology domain-containing protein</fullName>
    </recommendedName>
</protein>
<evidence type="ECO:0000256" key="3">
    <source>
        <dbReference type="SAM" id="MobiDB-lite"/>
    </source>
</evidence>
<dbReference type="GO" id="GO:0048024">
    <property type="term" value="P:regulation of mRNA splicing, via spliceosome"/>
    <property type="evidence" value="ECO:0007669"/>
    <property type="project" value="TreeGrafter"/>
</dbReference>
<reference evidence="6" key="1">
    <citation type="submission" date="2017-10" db="EMBL/GenBank/DDBJ databases">
        <title>Rapid genome shrinkage in a self-fertile nematode reveals novel sperm competition proteins.</title>
        <authorList>
            <person name="Yin D."/>
            <person name="Schwarz E.M."/>
            <person name="Thomas C.G."/>
            <person name="Felde R.L."/>
            <person name="Korf I.F."/>
            <person name="Cutter A.D."/>
            <person name="Schartner C.M."/>
            <person name="Ralston E.J."/>
            <person name="Meyer B.J."/>
            <person name="Haag E.S."/>
        </authorList>
    </citation>
    <scope>NUCLEOTIDE SEQUENCE [LARGE SCALE GENOMIC DNA]</scope>
    <source>
        <strain evidence="6">JU1422</strain>
    </source>
</reference>
<evidence type="ECO:0000256" key="2">
    <source>
        <dbReference type="PROSITE-ProRule" id="PRU00117"/>
    </source>
</evidence>
<dbReference type="PANTHER" id="PTHR11208:SF103">
    <property type="entry name" value="K HOMOLOGY DOMAIN-CONTAINING PROTEIN"/>
    <property type="match status" value="1"/>
</dbReference>
<dbReference type="GO" id="GO:0005634">
    <property type="term" value="C:nucleus"/>
    <property type="evidence" value="ECO:0007669"/>
    <property type="project" value="TreeGrafter"/>
</dbReference>
<evidence type="ECO:0000313" key="5">
    <source>
        <dbReference type="EMBL" id="PIC37412.1"/>
    </source>
</evidence>
<dbReference type="AlphaFoldDB" id="A0A2G5UCY9"/>
<dbReference type="Gene3D" id="3.30.1370.10">
    <property type="entry name" value="K Homology domain, type 1"/>
    <property type="match status" value="1"/>
</dbReference>
<sequence>MSAIASKIGENQPNPAAGDHELTHSESGVELKTLLKLIDNVIEMSPATDDEPSSAENLNFPPDPSRFKVSNTTTTEIPVPGFVTLSETLLVPVKKYPKYNFVGRILGPRGMTVKQLEKETGCKIFVRGRASSVAANPICKPKRPNNGAIPPKPSLSNISKCALTEEPLHVYIECYDSPSRAEQKMCHAVSIIQDLLSPPADGKDELKRQQLVDISLINGTYRATSASNEHVRQYHRGRQTVDPTSHPILDLQPLSMDQGFGAQNQGNGDLGAVYGIAQQRRVWQKPRGPDASSEEYAKSVSSREFVSDIVSKTKNSPVKGKPTSSDSLFQLSDSVVSETMKVAQNLLASHNYLTSDVTASTTKEPQILKTIPLMNPKIQKIQNQNPSRHQNRHYGSGDFPPLLNFSIPPPPIVAPPPLTPSQMYRNHPFPPMEYQMCFMFPPPPPPKNFAAPRRF</sequence>
<feature type="region of interest" description="Disordered" evidence="3">
    <location>
        <begin position="46"/>
        <end position="66"/>
    </location>
</feature>
<dbReference type="EMBL" id="PDUG01000004">
    <property type="protein sequence ID" value="PIC37412.1"/>
    <property type="molecule type" value="Genomic_DNA"/>
</dbReference>
<dbReference type="InterPro" id="IPR004087">
    <property type="entry name" value="KH_dom"/>
</dbReference>
<dbReference type="Pfam" id="PF22675">
    <property type="entry name" value="KH-I_KHDC4-BBP"/>
    <property type="match status" value="1"/>
</dbReference>
<accession>A0A2G5UCY9</accession>